<dbReference type="SUPFAM" id="SSF52540">
    <property type="entry name" value="P-loop containing nucleoside triphosphate hydrolases"/>
    <property type="match status" value="1"/>
</dbReference>
<keyword evidence="7" id="KW-0479">Metal-binding</keyword>
<keyword evidence="4 7" id="KW-0418">Kinase</keyword>
<dbReference type="PANTHER" id="PTHR21087:SF16">
    <property type="entry name" value="SHIKIMATE KINASE 1, CHLOROPLASTIC"/>
    <property type="match status" value="1"/>
</dbReference>
<protein>
    <recommendedName>
        <fullName evidence="7">Shikimate kinase</fullName>
        <shortName evidence="7">SK</shortName>
        <ecNumber evidence="7">2.7.1.71</ecNumber>
    </recommendedName>
</protein>
<comment type="function">
    <text evidence="7">Catalyzes the specific phosphorylation of the 3-hydroxyl group of shikimic acid using ATP as a cosubstrate.</text>
</comment>
<dbReference type="EMBL" id="CP022957">
    <property type="protein sequence ID" value="ASV28976.1"/>
    <property type="molecule type" value="Genomic_DNA"/>
</dbReference>
<dbReference type="KEGG" id="marb:CJ263_01325"/>
<comment type="pathway">
    <text evidence="7">Metabolic intermediate biosynthesis; chorismate biosynthesis; chorismate from D-erythrose 4-phosphate and phosphoenolpyruvate: step 5/7.</text>
</comment>
<feature type="binding site" evidence="7">
    <location>
        <position position="141"/>
    </location>
    <ligand>
        <name>substrate</name>
    </ligand>
</feature>
<dbReference type="UniPathway" id="UPA00053">
    <property type="reaction ID" value="UER00088"/>
</dbReference>
<evidence type="ECO:0000256" key="5">
    <source>
        <dbReference type="ARBA" id="ARBA00022840"/>
    </source>
</evidence>
<dbReference type="PANTHER" id="PTHR21087">
    <property type="entry name" value="SHIKIMATE KINASE"/>
    <property type="match status" value="1"/>
</dbReference>
<dbReference type="AlphaFoldDB" id="A0A223V0Z3"/>
<dbReference type="InterPro" id="IPR031322">
    <property type="entry name" value="Shikimate/glucono_kinase"/>
</dbReference>
<evidence type="ECO:0000256" key="3">
    <source>
        <dbReference type="ARBA" id="ARBA00022741"/>
    </source>
</evidence>
<keyword evidence="3 7" id="KW-0547">Nucleotide-binding</keyword>
<evidence type="ECO:0000256" key="1">
    <source>
        <dbReference type="ARBA" id="ARBA00022605"/>
    </source>
</evidence>
<keyword evidence="9" id="KW-1185">Reference proteome</keyword>
<dbReference type="Gene3D" id="3.40.50.300">
    <property type="entry name" value="P-loop containing nucleotide triphosphate hydrolases"/>
    <property type="match status" value="1"/>
</dbReference>
<feature type="binding site" evidence="7">
    <location>
        <begin position="10"/>
        <end position="15"/>
    </location>
    <ligand>
        <name>ATP</name>
        <dbReference type="ChEBI" id="CHEBI:30616"/>
    </ligand>
</feature>
<feature type="binding site" evidence="7">
    <location>
        <position position="32"/>
    </location>
    <ligand>
        <name>substrate</name>
    </ligand>
</feature>
<evidence type="ECO:0000256" key="2">
    <source>
        <dbReference type="ARBA" id="ARBA00022679"/>
    </source>
</evidence>
<organism evidence="8 9">
    <name type="scientific">Maribacter cobaltidurans</name>
    <dbReference type="NCBI Taxonomy" id="1178778"/>
    <lineage>
        <taxon>Bacteria</taxon>
        <taxon>Pseudomonadati</taxon>
        <taxon>Bacteroidota</taxon>
        <taxon>Flavobacteriia</taxon>
        <taxon>Flavobacteriales</taxon>
        <taxon>Flavobacteriaceae</taxon>
        <taxon>Maribacter</taxon>
    </lineage>
</organism>
<dbReference type="InterPro" id="IPR027417">
    <property type="entry name" value="P-loop_NTPase"/>
</dbReference>
<dbReference type="Proteomes" id="UP000215244">
    <property type="component" value="Chromosome"/>
</dbReference>
<dbReference type="RefSeq" id="WP_094995610.1">
    <property type="nucleotide sequence ID" value="NZ_BMJL01000001.1"/>
</dbReference>
<evidence type="ECO:0000256" key="4">
    <source>
        <dbReference type="ARBA" id="ARBA00022777"/>
    </source>
</evidence>
<dbReference type="GO" id="GO:0005524">
    <property type="term" value="F:ATP binding"/>
    <property type="evidence" value="ECO:0007669"/>
    <property type="project" value="UniProtKB-UniRule"/>
</dbReference>
<comment type="subunit">
    <text evidence="7">Monomer.</text>
</comment>
<dbReference type="PRINTS" id="PR01100">
    <property type="entry name" value="SHIKIMTKNASE"/>
</dbReference>
<evidence type="ECO:0000313" key="8">
    <source>
        <dbReference type="EMBL" id="ASV28976.1"/>
    </source>
</evidence>
<feature type="binding site" evidence="7">
    <location>
        <position position="79"/>
    </location>
    <ligand>
        <name>substrate</name>
    </ligand>
</feature>
<comment type="cofactor">
    <cofactor evidence="7">
        <name>Mg(2+)</name>
        <dbReference type="ChEBI" id="CHEBI:18420"/>
    </cofactor>
    <text evidence="7">Binds 1 Mg(2+) ion per subunit.</text>
</comment>
<proteinExistence type="inferred from homology"/>
<feature type="binding site" evidence="7">
    <location>
        <position position="56"/>
    </location>
    <ligand>
        <name>substrate</name>
    </ligand>
</feature>
<dbReference type="Pfam" id="PF01202">
    <property type="entry name" value="SKI"/>
    <property type="match status" value="1"/>
</dbReference>
<evidence type="ECO:0000313" key="9">
    <source>
        <dbReference type="Proteomes" id="UP000215244"/>
    </source>
</evidence>
<dbReference type="GO" id="GO:0005829">
    <property type="term" value="C:cytosol"/>
    <property type="evidence" value="ECO:0007669"/>
    <property type="project" value="TreeGrafter"/>
</dbReference>
<keyword evidence="5 7" id="KW-0067">ATP-binding</keyword>
<accession>A0A223V0Z3</accession>
<evidence type="ECO:0000256" key="6">
    <source>
        <dbReference type="ARBA" id="ARBA00023141"/>
    </source>
</evidence>
<dbReference type="GO" id="GO:0004765">
    <property type="term" value="F:shikimate kinase activity"/>
    <property type="evidence" value="ECO:0007669"/>
    <property type="project" value="UniProtKB-UniRule"/>
</dbReference>
<dbReference type="GO" id="GO:0008652">
    <property type="term" value="P:amino acid biosynthetic process"/>
    <property type="evidence" value="ECO:0007669"/>
    <property type="project" value="UniProtKB-KW"/>
</dbReference>
<name>A0A223V0Z3_9FLAO</name>
<dbReference type="HAMAP" id="MF_00109">
    <property type="entry name" value="Shikimate_kinase"/>
    <property type="match status" value="1"/>
</dbReference>
<dbReference type="GO" id="GO:0009073">
    <property type="term" value="P:aromatic amino acid family biosynthetic process"/>
    <property type="evidence" value="ECO:0007669"/>
    <property type="project" value="UniProtKB-KW"/>
</dbReference>
<comment type="catalytic activity">
    <reaction evidence="7">
        <text>shikimate + ATP = 3-phosphoshikimate + ADP + H(+)</text>
        <dbReference type="Rhea" id="RHEA:13121"/>
        <dbReference type="ChEBI" id="CHEBI:15378"/>
        <dbReference type="ChEBI" id="CHEBI:30616"/>
        <dbReference type="ChEBI" id="CHEBI:36208"/>
        <dbReference type="ChEBI" id="CHEBI:145989"/>
        <dbReference type="ChEBI" id="CHEBI:456216"/>
        <dbReference type="EC" id="2.7.1.71"/>
    </reaction>
</comment>
<comment type="subcellular location">
    <subcellularLocation>
        <location evidence="7">Cytoplasm</location>
    </subcellularLocation>
</comment>
<keyword evidence="2 7" id="KW-0808">Transferase</keyword>
<sequence length="171" mass="19582">MKIILIGYMGSGKTTIGKELSNQLSYNFLDLDHYIEKAEGKSVTKIFKEKGEVYFRKRETYYLNEILGVNENYILSVGGGTPCFGNNMELINKATKNSFYVRTDLSDLCERLLREKDSRPLIANIAEGEFNEFIAKHLFERSFFYNQAHHTVHNHGKSISAVAEEIIQCLV</sequence>
<reference evidence="8 9" key="1">
    <citation type="submission" date="2017-08" db="EMBL/GenBank/DDBJ databases">
        <title>The complete genome sequence of Maribacter sp. B1, isolated from deep-sea sediment.</title>
        <authorList>
            <person name="Wu Y.-H."/>
            <person name="Cheng H."/>
            <person name="Xu X.-W."/>
        </authorList>
    </citation>
    <scope>NUCLEOTIDE SEQUENCE [LARGE SCALE GENOMIC DNA]</scope>
    <source>
        <strain evidence="8 9">B1</strain>
    </source>
</reference>
<dbReference type="OrthoDB" id="9800332at2"/>
<comment type="caution">
    <text evidence="7">Lacks conserved residue(s) required for the propagation of feature annotation.</text>
</comment>
<keyword evidence="7" id="KW-0963">Cytoplasm</keyword>
<keyword evidence="7" id="KW-0460">Magnesium</keyword>
<dbReference type="GO" id="GO:0009423">
    <property type="term" value="P:chorismate biosynthetic process"/>
    <property type="evidence" value="ECO:0007669"/>
    <property type="project" value="UniProtKB-UniRule"/>
</dbReference>
<evidence type="ECO:0000256" key="7">
    <source>
        <dbReference type="HAMAP-Rule" id="MF_00109"/>
    </source>
</evidence>
<comment type="similarity">
    <text evidence="7">Belongs to the shikimate kinase family.</text>
</comment>
<keyword evidence="6 7" id="KW-0057">Aromatic amino acid biosynthesis</keyword>
<dbReference type="CDD" id="cd00464">
    <property type="entry name" value="SK"/>
    <property type="match status" value="1"/>
</dbReference>
<dbReference type="GO" id="GO:0000287">
    <property type="term" value="F:magnesium ion binding"/>
    <property type="evidence" value="ECO:0007669"/>
    <property type="project" value="UniProtKB-UniRule"/>
</dbReference>
<dbReference type="InterPro" id="IPR000623">
    <property type="entry name" value="Shikimate_kinase/TSH1"/>
</dbReference>
<feature type="binding site" evidence="7">
    <location>
        <position position="119"/>
    </location>
    <ligand>
        <name>ATP</name>
        <dbReference type="ChEBI" id="CHEBI:30616"/>
    </ligand>
</feature>
<dbReference type="EC" id="2.7.1.71" evidence="7"/>
<gene>
    <name evidence="7" type="primary">aroK</name>
    <name evidence="8" type="ORF">CJ263_01325</name>
</gene>
<feature type="binding site" evidence="7">
    <location>
        <position position="14"/>
    </location>
    <ligand>
        <name>Mg(2+)</name>
        <dbReference type="ChEBI" id="CHEBI:18420"/>
    </ligand>
</feature>
<keyword evidence="1 7" id="KW-0028">Amino-acid biosynthesis</keyword>